<accession>A0ACC1SUQ9</accession>
<evidence type="ECO:0000313" key="1">
    <source>
        <dbReference type="EMBL" id="KAJ3546723.1"/>
    </source>
</evidence>
<gene>
    <name evidence="1" type="ORF">NM688_g5483</name>
</gene>
<dbReference type="EMBL" id="JANHOG010001014">
    <property type="protein sequence ID" value="KAJ3546723.1"/>
    <property type="molecule type" value="Genomic_DNA"/>
</dbReference>
<comment type="caution">
    <text evidence="1">The sequence shown here is derived from an EMBL/GenBank/DDBJ whole genome shotgun (WGS) entry which is preliminary data.</text>
</comment>
<keyword evidence="2" id="KW-1185">Reference proteome</keyword>
<evidence type="ECO:0000313" key="2">
    <source>
        <dbReference type="Proteomes" id="UP001148662"/>
    </source>
</evidence>
<dbReference type="Proteomes" id="UP001148662">
    <property type="component" value="Unassembled WGS sequence"/>
</dbReference>
<protein>
    <submittedName>
        <fullName evidence="1">Uncharacterized protein</fullName>
    </submittedName>
</protein>
<organism evidence="1 2">
    <name type="scientific">Phlebia brevispora</name>
    <dbReference type="NCBI Taxonomy" id="194682"/>
    <lineage>
        <taxon>Eukaryota</taxon>
        <taxon>Fungi</taxon>
        <taxon>Dikarya</taxon>
        <taxon>Basidiomycota</taxon>
        <taxon>Agaricomycotina</taxon>
        <taxon>Agaricomycetes</taxon>
        <taxon>Polyporales</taxon>
        <taxon>Meruliaceae</taxon>
        <taxon>Phlebia</taxon>
    </lineage>
</organism>
<reference evidence="1" key="1">
    <citation type="submission" date="2022-07" db="EMBL/GenBank/DDBJ databases">
        <title>Genome Sequence of Phlebia brevispora.</title>
        <authorList>
            <person name="Buettner E."/>
        </authorList>
    </citation>
    <scope>NUCLEOTIDE SEQUENCE</scope>
    <source>
        <strain evidence="1">MPL23</strain>
    </source>
</reference>
<name>A0ACC1SUQ9_9APHY</name>
<sequence>MSTPVDFAATQLHLASTLGAVFLGNIMAAMYLSPVCYQCHHRFTELTASYVASSERGLCKHTHTSMVARIGCGSECWYASVPGMFPPAADTDCEADIQRMVRSLPEGRMFVPNHSRAIRRVVDAVHTALMTYSVYFYAVSNFGDPYQLGVFTWSLKVGSDGSNEHQYLVNTEVDTYSECLVFAHMCCSIYASRLWLISRSKWLMALVWIVYSAFCGLVAVEAVLAVSLSVFLWRSRTGFRYTDNLIRAIITYSVRPGILNSLCAVMILIAYTSMPTNYIYVAFFFLLPKFSLNSLLALLNARTRIRKDARRDGVMNVSLSGTRGALDAASSGETTLQSIAIQGKTTTDKEAGSTSHVPPMPQDLNSSRGIFEVTKEDAIRIV</sequence>
<proteinExistence type="predicted"/>